<dbReference type="PANTHER" id="PTHR42736:SF1">
    <property type="entry name" value="PROTEIN-GLUTAMINE GAMMA-GLUTAMYLTRANSFERASE"/>
    <property type="match status" value="1"/>
</dbReference>
<dbReference type="Pfam" id="PF01841">
    <property type="entry name" value="Transglut_core"/>
    <property type="match status" value="1"/>
</dbReference>
<dbReference type="AlphaFoldDB" id="I3CHD2"/>
<keyword evidence="1" id="KW-1133">Transmembrane helix</keyword>
<feature type="transmembrane region" description="Helical" evidence="1">
    <location>
        <begin position="125"/>
        <end position="142"/>
    </location>
</feature>
<dbReference type="InterPro" id="IPR038765">
    <property type="entry name" value="Papain-like_cys_pep_sf"/>
</dbReference>
<evidence type="ECO:0000259" key="2">
    <source>
        <dbReference type="SMART" id="SM00460"/>
    </source>
</evidence>
<gene>
    <name evidence="3" type="ORF">BegalDRAFT_2161</name>
</gene>
<accession>I3CHD2</accession>
<dbReference type="EMBL" id="JH600070">
    <property type="protein sequence ID" value="EIJ43025.1"/>
    <property type="molecule type" value="Genomic_DNA"/>
</dbReference>
<dbReference type="SMART" id="SM00460">
    <property type="entry name" value="TGc"/>
    <property type="match status" value="1"/>
</dbReference>
<dbReference type="RefSeq" id="WP_002689900.1">
    <property type="nucleotide sequence ID" value="NZ_JH600070.1"/>
</dbReference>
<sequence>MQKTLPPFLLGISILFWGWQSQLLFLAIPMAILIEMARWVEWRWDLSDKEFNRLSDLTSFLWVGLAIYLFSRESIHGLFTLLNWLPPLFFLLLATQQYSTVGSIRVSSILVSMRRMDDKKQPQDILRINICYPYIMLCLLAASTERNSGFFIGIFCLMGWSLWAIRPIHYERKRWFAVLFLVGGIGFLGQLGLYQLQQEIEKLVIQWFEYELLADRDPYRQTTAIGDIQGLKQSEQILLRVDAPYPLLLREASYNVYIDTTWRAQFLSFSKLEPNPNPPKHTWTFTPVVENVPRAEKLQVARYMNYGKGMLALPLGTFAIAQLPALLVEYNRYGAVRVSDAPEWVNYRVNFNTQHSTLDTPPTDNDLIVPATEAPLLKQLVAQLQLEQQTPTEAINTVTRYFTNHYRYTLKREASQHPEVSALGDFLLYQQQGHCEYFATATALLLRAANIPTRYAAGFAVEEYSDFEKRYVVRQRHAHAWTLAYINGQWIDVDTTPADWSTLEAEQTPWWQTLNDVGSWIWFQFTAWRWQESSDNEHWFVWLLIPLFILLIWRLAIKNRVKRQTGNAHLLQQLPAVHYQGEDSAFYQITEHLQQLGYERACGETLQTWLNRLPYPVLQTAELQALFQLHQRYRFDPQRLNTEEKQQFTTAVAQWLQHYQTQLIPLSPPSTNIDAR</sequence>
<reference evidence="3 4" key="1">
    <citation type="submission" date="2011-11" db="EMBL/GenBank/DDBJ databases">
        <title>Improved High-Quality Draft sequence of Beggiatoa alba B18lD.</title>
        <authorList>
            <consortium name="US DOE Joint Genome Institute"/>
            <person name="Lucas S."/>
            <person name="Han J."/>
            <person name="Lapidus A."/>
            <person name="Cheng J.-F."/>
            <person name="Goodwin L."/>
            <person name="Pitluck S."/>
            <person name="Peters L."/>
            <person name="Mikhailova N."/>
            <person name="Held B."/>
            <person name="Detter J.C."/>
            <person name="Han C."/>
            <person name="Tapia R."/>
            <person name="Land M."/>
            <person name="Hauser L."/>
            <person name="Kyrpides N."/>
            <person name="Ivanova N."/>
            <person name="Pagani I."/>
            <person name="Samuel K."/>
            <person name="Teske A."/>
            <person name="Mueller J."/>
            <person name="Woyke T."/>
        </authorList>
    </citation>
    <scope>NUCLEOTIDE SEQUENCE [LARGE SCALE GENOMIC DNA]</scope>
    <source>
        <strain evidence="3 4">B18LD</strain>
    </source>
</reference>
<keyword evidence="4" id="KW-1185">Reference proteome</keyword>
<dbReference type="HOGENOM" id="CLU_014384_0_0_6"/>
<dbReference type="GO" id="GO:0006508">
    <property type="term" value="P:proteolysis"/>
    <property type="evidence" value="ECO:0007669"/>
    <property type="project" value="UniProtKB-KW"/>
</dbReference>
<dbReference type="InterPro" id="IPR002931">
    <property type="entry name" value="Transglutaminase-like"/>
</dbReference>
<feature type="transmembrane region" description="Helical" evidence="1">
    <location>
        <begin position="148"/>
        <end position="165"/>
    </location>
</feature>
<organism evidence="3 4">
    <name type="scientific">Beggiatoa alba B18LD</name>
    <dbReference type="NCBI Taxonomy" id="395493"/>
    <lineage>
        <taxon>Bacteria</taxon>
        <taxon>Pseudomonadati</taxon>
        <taxon>Pseudomonadota</taxon>
        <taxon>Gammaproteobacteria</taxon>
        <taxon>Thiotrichales</taxon>
        <taxon>Thiotrichaceae</taxon>
        <taxon>Beggiatoa</taxon>
    </lineage>
</organism>
<feature type="domain" description="Transglutaminase-like" evidence="2">
    <location>
        <begin position="427"/>
        <end position="497"/>
    </location>
</feature>
<evidence type="ECO:0000313" key="4">
    <source>
        <dbReference type="Proteomes" id="UP000005744"/>
    </source>
</evidence>
<dbReference type="eggNOG" id="COG1305">
    <property type="taxonomic scope" value="Bacteria"/>
</dbReference>
<feature type="transmembrane region" description="Helical" evidence="1">
    <location>
        <begin position="83"/>
        <end position="104"/>
    </location>
</feature>
<keyword evidence="1" id="KW-0812">Transmembrane</keyword>
<keyword evidence="3" id="KW-0378">Hydrolase</keyword>
<dbReference type="STRING" id="395493.BegalDRAFT_2161"/>
<dbReference type="Gene3D" id="3.10.620.30">
    <property type="match status" value="1"/>
</dbReference>
<feature type="transmembrane region" description="Helical" evidence="1">
    <location>
        <begin position="177"/>
        <end position="196"/>
    </location>
</feature>
<dbReference type="Proteomes" id="UP000005744">
    <property type="component" value="Unassembled WGS sequence"/>
</dbReference>
<dbReference type="InterPro" id="IPR052901">
    <property type="entry name" value="Bact_TGase-like"/>
</dbReference>
<dbReference type="PANTHER" id="PTHR42736">
    <property type="entry name" value="PROTEIN-GLUTAMINE GAMMA-GLUTAMYLTRANSFERASE"/>
    <property type="match status" value="1"/>
</dbReference>
<dbReference type="SUPFAM" id="SSF54001">
    <property type="entry name" value="Cysteine proteinases"/>
    <property type="match status" value="1"/>
</dbReference>
<dbReference type="GO" id="GO:0008233">
    <property type="term" value="F:peptidase activity"/>
    <property type="evidence" value="ECO:0007669"/>
    <property type="project" value="UniProtKB-KW"/>
</dbReference>
<name>I3CHD2_9GAMM</name>
<evidence type="ECO:0000256" key="1">
    <source>
        <dbReference type="SAM" id="Phobius"/>
    </source>
</evidence>
<feature type="transmembrane region" description="Helical" evidence="1">
    <location>
        <begin position="539"/>
        <end position="557"/>
    </location>
</feature>
<keyword evidence="1" id="KW-0472">Membrane</keyword>
<feature type="transmembrane region" description="Helical" evidence="1">
    <location>
        <begin position="12"/>
        <end position="34"/>
    </location>
</feature>
<proteinExistence type="predicted"/>
<dbReference type="OrthoDB" id="9804872at2"/>
<protein>
    <submittedName>
        <fullName evidence="3">Transglutaminase-like enzyme, predicted cysteine protease</fullName>
    </submittedName>
</protein>
<keyword evidence="3" id="KW-0645">Protease</keyword>
<evidence type="ECO:0000313" key="3">
    <source>
        <dbReference type="EMBL" id="EIJ43025.1"/>
    </source>
</evidence>
<feature type="transmembrane region" description="Helical" evidence="1">
    <location>
        <begin position="54"/>
        <end position="71"/>
    </location>
</feature>